<reference evidence="3 4" key="1">
    <citation type="submission" date="2015-12" db="EMBL/GenBank/DDBJ databases">
        <title>The genome of Folsomia candida.</title>
        <authorList>
            <person name="Faddeeva A."/>
            <person name="Derks M.F."/>
            <person name="Anvar Y."/>
            <person name="Smit S."/>
            <person name="Van Straalen N."/>
            <person name="Roelofs D."/>
        </authorList>
    </citation>
    <scope>NUCLEOTIDE SEQUENCE [LARGE SCALE GENOMIC DNA]</scope>
    <source>
        <strain evidence="3 4">VU population</strain>
        <tissue evidence="3">Whole body</tissue>
    </source>
</reference>
<feature type="signal peptide" evidence="2">
    <location>
        <begin position="1"/>
        <end position="22"/>
    </location>
</feature>
<gene>
    <name evidence="3" type="ORF">Fcan01_11611</name>
</gene>
<evidence type="ECO:0000313" key="4">
    <source>
        <dbReference type="Proteomes" id="UP000198287"/>
    </source>
</evidence>
<feature type="transmembrane region" description="Helical" evidence="1">
    <location>
        <begin position="173"/>
        <end position="191"/>
    </location>
</feature>
<keyword evidence="1" id="KW-0472">Membrane</keyword>
<name>A0A226E6W2_FOLCA</name>
<evidence type="ECO:0000313" key="3">
    <source>
        <dbReference type="EMBL" id="OXA53332.1"/>
    </source>
</evidence>
<comment type="caution">
    <text evidence="3">The sequence shown here is derived from an EMBL/GenBank/DDBJ whole genome shotgun (WGS) entry which is preliminary data.</text>
</comment>
<protein>
    <submittedName>
        <fullName evidence="3">Uncharacterized protein</fullName>
    </submittedName>
</protein>
<proteinExistence type="predicted"/>
<feature type="chain" id="PRO_5013189149" evidence="2">
    <location>
        <begin position="23"/>
        <end position="494"/>
    </location>
</feature>
<evidence type="ECO:0000256" key="2">
    <source>
        <dbReference type="SAM" id="SignalP"/>
    </source>
</evidence>
<accession>A0A226E6W2</accession>
<keyword evidence="4" id="KW-1185">Reference proteome</keyword>
<organism evidence="3 4">
    <name type="scientific">Folsomia candida</name>
    <name type="common">Springtail</name>
    <dbReference type="NCBI Taxonomy" id="158441"/>
    <lineage>
        <taxon>Eukaryota</taxon>
        <taxon>Metazoa</taxon>
        <taxon>Ecdysozoa</taxon>
        <taxon>Arthropoda</taxon>
        <taxon>Hexapoda</taxon>
        <taxon>Collembola</taxon>
        <taxon>Entomobryomorpha</taxon>
        <taxon>Isotomoidea</taxon>
        <taxon>Isotomidae</taxon>
        <taxon>Proisotominae</taxon>
        <taxon>Folsomia</taxon>
    </lineage>
</organism>
<feature type="transmembrane region" description="Helical" evidence="1">
    <location>
        <begin position="228"/>
        <end position="245"/>
    </location>
</feature>
<keyword evidence="1" id="KW-0812">Transmembrane</keyword>
<dbReference type="Proteomes" id="UP000198287">
    <property type="component" value="Unassembled WGS sequence"/>
</dbReference>
<dbReference type="EMBL" id="LNIX01000005">
    <property type="protein sequence ID" value="OXA53332.1"/>
    <property type="molecule type" value="Genomic_DNA"/>
</dbReference>
<dbReference type="AlphaFoldDB" id="A0A226E6W2"/>
<evidence type="ECO:0000256" key="1">
    <source>
        <dbReference type="SAM" id="Phobius"/>
    </source>
</evidence>
<sequence length="494" mass="56362">MAKVSAWESTLLLTIFFHIVRLEYPEQSINVLLNTFSHCTTILSSPSNRAVSHLNWDINAIIIVTRNLTQFLIDDSSHQPTARAAFVRRNAGSKSCWAVLHVLPEGTSRKLDTGVVLKRLEEAVTVKRGYIPQFDVWLTTTPHCTIFTLSNGITNFTRRTTWESSSHWEHIPFGLFPAISFTAVILFFALIPDSNWFITLGVLLENSVVGEPKSVTRGMPGYTTGVEAVLLLWTVLVGTVLTNWYKSAFTIDMIRPVAVLAPWENITGFKNVRMAMRFQTVDTGVGETTIAREINMFLFYWKLSTRLDWLTENPQLSRGYREVAQIWMASLPDIFFIPLSHLTDKETAIIPLFANESARFLKIMSTCETGYLDTRQNIADLLPYLNDKVGRTFIAVDDGFFMQSDGWSGNPVMDAFAYARLKILISSGIYAHWEAWYRRIRSEKLFHHYANWTHPEVEAFAKLTKLNKQGIERIVQIGGTEQFLFHRYCKVVPI</sequence>
<keyword evidence="1" id="KW-1133">Transmembrane helix</keyword>
<keyword evidence="2" id="KW-0732">Signal</keyword>